<proteinExistence type="predicted"/>
<gene>
    <name evidence="3" type="ORF">CYMTET_51868</name>
</gene>
<keyword evidence="2" id="KW-1133">Transmembrane helix</keyword>
<name>A0AAE0BKD7_9CHLO</name>
<comment type="caution">
    <text evidence="3">The sequence shown here is derived from an EMBL/GenBank/DDBJ whole genome shotgun (WGS) entry which is preliminary data.</text>
</comment>
<feature type="transmembrane region" description="Helical" evidence="2">
    <location>
        <begin position="854"/>
        <end position="875"/>
    </location>
</feature>
<dbReference type="AlphaFoldDB" id="A0AAE0BKD7"/>
<feature type="transmembrane region" description="Helical" evidence="2">
    <location>
        <begin position="214"/>
        <end position="241"/>
    </location>
</feature>
<reference evidence="3 4" key="1">
    <citation type="journal article" date="2015" name="Genome Biol. Evol.">
        <title>Comparative Genomics of a Bacterivorous Green Alga Reveals Evolutionary Causalities and Consequences of Phago-Mixotrophic Mode of Nutrition.</title>
        <authorList>
            <person name="Burns J.A."/>
            <person name="Paasch A."/>
            <person name="Narechania A."/>
            <person name="Kim E."/>
        </authorList>
    </citation>
    <scope>NUCLEOTIDE SEQUENCE [LARGE SCALE GENOMIC DNA]</scope>
    <source>
        <strain evidence="3 4">PLY_AMNH</strain>
    </source>
</reference>
<keyword evidence="2" id="KW-0472">Membrane</keyword>
<feature type="region of interest" description="Disordered" evidence="1">
    <location>
        <begin position="331"/>
        <end position="351"/>
    </location>
</feature>
<evidence type="ECO:0000256" key="2">
    <source>
        <dbReference type="SAM" id="Phobius"/>
    </source>
</evidence>
<accession>A0AAE0BKD7</accession>
<dbReference type="Proteomes" id="UP001190700">
    <property type="component" value="Unassembled WGS sequence"/>
</dbReference>
<keyword evidence="2" id="KW-0812">Transmembrane</keyword>
<protein>
    <submittedName>
        <fullName evidence="3">Uncharacterized protein</fullName>
    </submittedName>
</protein>
<evidence type="ECO:0000256" key="1">
    <source>
        <dbReference type="SAM" id="MobiDB-lite"/>
    </source>
</evidence>
<sequence>MRGAKLYFKLLGTLKPADVSNKTWLFYPEDWCPETIVTGCVTVEKFRAFLTRKWIPGRATIPQSTIILTRAKSFFRFPGVSRIQGHYFRFSSAHAMVEDFITYILTRPRDAVPPPVRKLLLPDGSDHNHHWPGGIGAQRERYYPPGMAPPRDFNESDVAVFSGVYCSKSCFVAAVMEAYPEAIDANRGVEFFPQHQISLTEERMRQPVTTTYSMILRLLINSTTLYIVIILSSIGFLSVIARQTYDMYLRQVAMREVDSQCAEGVERRRMKIFSLMSVAERTKNVQKLDLGDAEAPWTRRVWADKRDLSNDRVKQERAVLDARWSMKLTTSVRDSPTPSTPPVAAPAAPLDADTPGIKAARTLYEDNIVKVDAIYSSGRHRAWAKAVRELALGGKDVRFTAEGADVEKLAKIVIILKNDFSCVGLDLAAPLNSTTPPKASSRKSTSCCTTPARTLWPRSADSAAYDYLLGTDSESDRDGRRALLHLVKGCVPPGVRQTLQEEHSQLRYPPARVDPRPLIAKEQRLVRDNRSEDWTPTEATRMAKIMERIDSTLYAAVGFGRREMRALPLCNMCGQEGVDKKYHEYFGGKGASGGTAAFCMPADGEDGVEVMHTLALCHILQTAADDGADAFAEAVQFYSAPAVIADDQGIGGIDVSAYGFSVGGASGGVLDELHGLVNQVKAMEEKVGVSFTHTSLVVEEEDDVHAHDMPTSPFCGGAALSAAVPQQLVSGAAGGVASAVQVAHGGTGHAAGLDHEIFSLGVRHRRADPGPQGNTWHVFIRILRSLQVEWSFCLPVSGEFAQPFSAGVLSIETELDKLACGDRCGHRSGDRARGHVCGRTGLRSTPPWGLRPHFIMRTCLISLFCFGIVGAAAGYGGATIYNDNINSVTTESPLMCIGQACLYQGFDSLSPVVQEQLMQVYSSAVAAGLQGGPVHGSTLTTAGTSMGFTCSAVVKFTFRFSKLALFCTQSVCCSSLSVFYGLM</sequence>
<keyword evidence="4" id="KW-1185">Reference proteome</keyword>
<evidence type="ECO:0000313" key="3">
    <source>
        <dbReference type="EMBL" id="KAK3238097.1"/>
    </source>
</evidence>
<dbReference type="EMBL" id="LGRX02034332">
    <property type="protein sequence ID" value="KAK3238097.1"/>
    <property type="molecule type" value="Genomic_DNA"/>
</dbReference>
<organism evidence="3 4">
    <name type="scientific">Cymbomonas tetramitiformis</name>
    <dbReference type="NCBI Taxonomy" id="36881"/>
    <lineage>
        <taxon>Eukaryota</taxon>
        <taxon>Viridiplantae</taxon>
        <taxon>Chlorophyta</taxon>
        <taxon>Pyramimonadophyceae</taxon>
        <taxon>Pyramimonadales</taxon>
        <taxon>Pyramimonadaceae</taxon>
        <taxon>Cymbomonas</taxon>
    </lineage>
</organism>
<evidence type="ECO:0000313" key="4">
    <source>
        <dbReference type="Proteomes" id="UP001190700"/>
    </source>
</evidence>